<reference evidence="2 3" key="1">
    <citation type="submission" date="2019-04" db="EMBL/GenBank/DDBJ databases">
        <title>Azoarcus rhizosphaerae sp. nov. isolated from rhizosphere of Ficus religiosa.</title>
        <authorList>
            <person name="Lin S.-Y."/>
            <person name="Hameed A."/>
            <person name="Hsu Y.-H."/>
            <person name="Young C.-C."/>
        </authorList>
    </citation>
    <scope>NUCLEOTIDE SEQUENCE [LARGE SCALE GENOMIC DNA]</scope>
    <source>
        <strain evidence="2 3">CC-YHH848</strain>
    </source>
</reference>
<accession>A0A4S4B025</accession>
<dbReference type="PANTHER" id="PTHR34351">
    <property type="entry name" value="SLR1927 PROTEIN-RELATED"/>
    <property type="match status" value="1"/>
</dbReference>
<dbReference type="RefSeq" id="WP_136383406.1">
    <property type="nucleotide sequence ID" value="NZ_SSOD01000002.1"/>
</dbReference>
<keyword evidence="1" id="KW-1133">Transmembrane helix</keyword>
<keyword evidence="3" id="KW-1185">Reference proteome</keyword>
<dbReference type="PANTHER" id="PTHR34351:SF1">
    <property type="entry name" value="SLR1927 PROTEIN"/>
    <property type="match status" value="1"/>
</dbReference>
<feature type="transmembrane region" description="Helical" evidence="1">
    <location>
        <begin position="38"/>
        <end position="61"/>
    </location>
</feature>
<dbReference type="Proteomes" id="UP000307956">
    <property type="component" value="Unassembled WGS sequence"/>
</dbReference>
<feature type="transmembrane region" description="Helical" evidence="1">
    <location>
        <begin position="67"/>
        <end position="87"/>
    </location>
</feature>
<keyword evidence="1" id="KW-0812">Transmembrane</keyword>
<gene>
    <name evidence="2" type="ORF">E6O51_02510</name>
</gene>
<evidence type="ECO:0000256" key="1">
    <source>
        <dbReference type="SAM" id="Phobius"/>
    </source>
</evidence>
<organism evidence="2 3">
    <name type="scientific">Pseudothauera rhizosphaerae</name>
    <dbReference type="NCBI Taxonomy" id="2565932"/>
    <lineage>
        <taxon>Bacteria</taxon>
        <taxon>Pseudomonadati</taxon>
        <taxon>Pseudomonadota</taxon>
        <taxon>Betaproteobacteria</taxon>
        <taxon>Rhodocyclales</taxon>
        <taxon>Zoogloeaceae</taxon>
        <taxon>Pseudothauera</taxon>
    </lineage>
</organism>
<evidence type="ECO:0000313" key="3">
    <source>
        <dbReference type="Proteomes" id="UP000307956"/>
    </source>
</evidence>
<keyword evidence="1" id="KW-0472">Membrane</keyword>
<comment type="caution">
    <text evidence="2">The sequence shown here is derived from an EMBL/GenBank/DDBJ whole genome shotgun (WGS) entry which is preliminary data.</text>
</comment>
<dbReference type="OrthoDB" id="5298497at2"/>
<dbReference type="EMBL" id="SSOD01000002">
    <property type="protein sequence ID" value="THF64215.1"/>
    <property type="molecule type" value="Genomic_DNA"/>
</dbReference>
<name>A0A4S4B025_9RHOO</name>
<proteinExistence type="predicted"/>
<dbReference type="AlphaFoldDB" id="A0A4S4B025"/>
<sequence>MSVFPASTAAALKPHLERWLRRPLRPEAAPIRLLQRRIYVLPSAAGLAFAAALLVMLLASINYELSLGFALTFLLGGVGLASMVHAFRNLLHLEIRPLRSEPVFCGEPARFALLLENGREAARPALCLATAESAAMADVPAGDSTEAVVERPTTRRGWLPLGRVTVETRYPLGLVRAWSTVHPDLRCLVYPAPETDPPPLPLDGGTRDGNLRRAAGEDDFAGLRQHQRADSPRHIAWKAFARGGPLLVKQFSGSAGGEVALDWHALPPALDEEARLARLAAWLLAAHGAGREFSLRMDDASLPRGGGARHLHEALKLLALHGRRNHEG</sequence>
<protein>
    <submittedName>
        <fullName evidence="2">DUF58 domain-containing protein</fullName>
    </submittedName>
</protein>
<evidence type="ECO:0000313" key="2">
    <source>
        <dbReference type="EMBL" id="THF64215.1"/>
    </source>
</evidence>